<keyword evidence="4" id="KW-0133">Cell shape</keyword>
<feature type="transmembrane region" description="Helical" evidence="8">
    <location>
        <begin position="87"/>
        <end position="112"/>
    </location>
</feature>
<dbReference type="PROSITE" id="PS51257">
    <property type="entry name" value="PROKAR_LIPOPROTEIN"/>
    <property type="match status" value="1"/>
</dbReference>
<feature type="transmembrane region" description="Helical" evidence="8">
    <location>
        <begin position="406"/>
        <end position="428"/>
    </location>
</feature>
<proteinExistence type="predicted"/>
<keyword evidence="6 8" id="KW-1133">Transmembrane helix</keyword>
<dbReference type="Pfam" id="PF03023">
    <property type="entry name" value="MurJ"/>
    <property type="match status" value="1"/>
</dbReference>
<feature type="transmembrane region" description="Helical" evidence="8">
    <location>
        <begin position="227"/>
        <end position="244"/>
    </location>
</feature>
<dbReference type="Proteomes" id="UP000184185">
    <property type="component" value="Unassembled WGS sequence"/>
</dbReference>
<dbReference type="GO" id="GO:0015648">
    <property type="term" value="F:lipid-linked peptidoglycan transporter activity"/>
    <property type="evidence" value="ECO:0007669"/>
    <property type="project" value="TreeGrafter"/>
</dbReference>
<dbReference type="PANTHER" id="PTHR47019:SF1">
    <property type="entry name" value="LIPID II FLIPPASE MURJ"/>
    <property type="match status" value="1"/>
</dbReference>
<sequence>MTKKNKSVLTTTILIACMTLSFKLLGFVKQSVIAYYFGTTAETDAYNLAFTFVGTMTSALVRAISISMVSIYTHTLIQKGKEAASKLICACLEFMLPIAPFILLLVYMLTPVIAKILGPTYTPSETEMLRHYLYICYPLFVFSIFTMIGTALMDSNKDFVVSRTESFFTSSVTIACCVLLYSTQAVTSLVIAQYISYILFITLLFLRGRRYVNFSFVRFRDVPELKVILTAALPVFIGNSVFQINKIVDGSISSSLGEGNATALAYAIVLEDLVINVIVNNVVDVLYVNFSNYAAEGNTKKLSETMTSAVNAMICIMAPISIITCMCAKEIVSIVFLRGRFDENSLMMTSAALIGYAVGFISAGVRDIASRGLYAFKDTKGPMYTGFFAVACNVLFSIVLSRYIGIMGVTLASSIFLTVNFVINSLILKKYMPDYTLVQFIPTLLKQVPGCILLILLIICIKYFISNAILIFISSAILGLTLYIVILSRMHISEINIVVEKGLNRIKNVMK</sequence>
<feature type="transmembrane region" description="Helical" evidence="8">
    <location>
        <begin position="465"/>
        <end position="486"/>
    </location>
</feature>
<evidence type="ECO:0000256" key="8">
    <source>
        <dbReference type="SAM" id="Phobius"/>
    </source>
</evidence>
<dbReference type="EMBL" id="FQYQ01000025">
    <property type="protein sequence ID" value="SHJ49566.1"/>
    <property type="molecule type" value="Genomic_DNA"/>
</dbReference>
<evidence type="ECO:0000256" key="2">
    <source>
        <dbReference type="ARBA" id="ARBA00022475"/>
    </source>
</evidence>
<evidence type="ECO:0000256" key="7">
    <source>
        <dbReference type="ARBA" id="ARBA00023136"/>
    </source>
</evidence>
<dbReference type="GO" id="GO:0034204">
    <property type="term" value="P:lipid translocation"/>
    <property type="evidence" value="ECO:0007669"/>
    <property type="project" value="TreeGrafter"/>
</dbReference>
<feature type="transmembrane region" description="Helical" evidence="8">
    <location>
        <begin position="381"/>
        <end position="400"/>
    </location>
</feature>
<feature type="transmembrane region" description="Helical" evidence="8">
    <location>
        <begin position="309"/>
        <end position="336"/>
    </location>
</feature>
<dbReference type="GO" id="GO:0008360">
    <property type="term" value="P:regulation of cell shape"/>
    <property type="evidence" value="ECO:0007669"/>
    <property type="project" value="UniProtKB-KW"/>
</dbReference>
<name>A0A1M6JSE9_PSEXY</name>
<feature type="transmembrane region" description="Helical" evidence="8">
    <location>
        <begin position="48"/>
        <end position="75"/>
    </location>
</feature>
<dbReference type="InterPro" id="IPR004268">
    <property type="entry name" value="MurJ"/>
</dbReference>
<accession>A0A1M6JSE9</accession>
<feature type="transmembrane region" description="Helical" evidence="8">
    <location>
        <begin position="440"/>
        <end position="459"/>
    </location>
</feature>
<gene>
    <name evidence="9" type="ORF">SAMN02745725_02683</name>
</gene>
<evidence type="ECO:0000256" key="3">
    <source>
        <dbReference type="ARBA" id="ARBA00022692"/>
    </source>
</evidence>
<dbReference type="PRINTS" id="PR01806">
    <property type="entry name" value="VIRFACTRMVIN"/>
</dbReference>
<keyword evidence="2" id="KW-1003">Cell membrane</keyword>
<evidence type="ECO:0000256" key="4">
    <source>
        <dbReference type="ARBA" id="ARBA00022960"/>
    </source>
</evidence>
<feature type="transmembrane region" description="Helical" evidence="8">
    <location>
        <begin position="189"/>
        <end position="206"/>
    </location>
</feature>
<dbReference type="OrthoDB" id="9804143at2"/>
<feature type="transmembrane region" description="Helical" evidence="8">
    <location>
        <begin position="165"/>
        <end position="183"/>
    </location>
</feature>
<keyword evidence="7 8" id="KW-0472">Membrane</keyword>
<evidence type="ECO:0000256" key="5">
    <source>
        <dbReference type="ARBA" id="ARBA00022984"/>
    </source>
</evidence>
<evidence type="ECO:0000313" key="10">
    <source>
        <dbReference type="Proteomes" id="UP000184185"/>
    </source>
</evidence>
<evidence type="ECO:0000256" key="1">
    <source>
        <dbReference type="ARBA" id="ARBA00004651"/>
    </source>
</evidence>
<dbReference type="AlphaFoldDB" id="A0A1M6JSE9"/>
<dbReference type="PANTHER" id="PTHR47019">
    <property type="entry name" value="LIPID II FLIPPASE MURJ"/>
    <property type="match status" value="1"/>
</dbReference>
<reference evidence="9 10" key="1">
    <citation type="submission" date="2016-11" db="EMBL/GenBank/DDBJ databases">
        <authorList>
            <person name="Jaros S."/>
            <person name="Januszkiewicz K."/>
            <person name="Wedrychowicz H."/>
        </authorList>
    </citation>
    <scope>NUCLEOTIDE SEQUENCE [LARGE SCALE GENOMIC DNA]</scope>
    <source>
        <strain evidence="9 10">DSM 14809</strain>
    </source>
</reference>
<evidence type="ECO:0000313" key="9">
    <source>
        <dbReference type="EMBL" id="SHJ49566.1"/>
    </source>
</evidence>
<keyword evidence="10" id="KW-1185">Reference proteome</keyword>
<dbReference type="GO" id="GO:0005886">
    <property type="term" value="C:plasma membrane"/>
    <property type="evidence" value="ECO:0007669"/>
    <property type="project" value="UniProtKB-SubCell"/>
</dbReference>
<dbReference type="GO" id="GO:0009252">
    <property type="term" value="P:peptidoglycan biosynthetic process"/>
    <property type="evidence" value="ECO:0007669"/>
    <property type="project" value="UniProtKB-KW"/>
</dbReference>
<keyword evidence="5" id="KW-0573">Peptidoglycan synthesis</keyword>
<comment type="subcellular location">
    <subcellularLocation>
        <location evidence="1">Cell membrane</location>
        <topology evidence="1">Multi-pass membrane protein</topology>
    </subcellularLocation>
</comment>
<keyword evidence="3 8" id="KW-0812">Transmembrane</keyword>
<evidence type="ECO:0000256" key="6">
    <source>
        <dbReference type="ARBA" id="ARBA00022989"/>
    </source>
</evidence>
<feature type="transmembrane region" description="Helical" evidence="8">
    <location>
        <begin position="7"/>
        <end position="28"/>
    </location>
</feature>
<feature type="transmembrane region" description="Helical" evidence="8">
    <location>
        <begin position="132"/>
        <end position="153"/>
    </location>
</feature>
<feature type="transmembrane region" description="Helical" evidence="8">
    <location>
        <begin position="348"/>
        <end position="369"/>
    </location>
</feature>
<protein>
    <submittedName>
        <fullName evidence="9">Putative peptidoglycan lipid II flippase</fullName>
    </submittedName>
</protein>
<dbReference type="RefSeq" id="WP_072918911.1">
    <property type="nucleotide sequence ID" value="NZ_FQYQ01000025.1"/>
</dbReference>
<organism evidence="9 10">
    <name type="scientific">Pseudobutyrivibrio xylanivorans DSM 14809</name>
    <dbReference type="NCBI Taxonomy" id="1123012"/>
    <lineage>
        <taxon>Bacteria</taxon>
        <taxon>Bacillati</taxon>
        <taxon>Bacillota</taxon>
        <taxon>Clostridia</taxon>
        <taxon>Lachnospirales</taxon>
        <taxon>Lachnospiraceae</taxon>
        <taxon>Pseudobutyrivibrio</taxon>
    </lineage>
</organism>
<dbReference type="InterPro" id="IPR051050">
    <property type="entry name" value="Lipid_II_flippase_MurJ/MviN"/>
</dbReference>